<dbReference type="InterPro" id="IPR023795">
    <property type="entry name" value="Serpin_CS"/>
</dbReference>
<comment type="similarity">
    <text evidence="1">Belongs to the serpin family.</text>
</comment>
<comment type="caution">
    <text evidence="3">The sequence shown here is derived from an EMBL/GenBank/DDBJ whole genome shotgun (WGS) entry which is preliminary data.</text>
</comment>
<protein>
    <submittedName>
        <fullName evidence="3">Serine protease inhibitor</fullName>
    </submittedName>
</protein>
<dbReference type="Proteomes" id="UP000679950">
    <property type="component" value="Unassembled WGS sequence"/>
</dbReference>
<dbReference type="PROSITE" id="PS00284">
    <property type="entry name" value="SERPIN"/>
    <property type="match status" value="1"/>
</dbReference>
<keyword evidence="3" id="KW-0722">Serine protease inhibitor</keyword>
<dbReference type="SUPFAM" id="SSF56574">
    <property type="entry name" value="Serpins"/>
    <property type="match status" value="1"/>
</dbReference>
<dbReference type="PANTHER" id="PTHR11461:SF211">
    <property type="entry name" value="GH10112P-RELATED"/>
    <property type="match status" value="1"/>
</dbReference>
<dbReference type="EMBL" id="BORB01000002">
    <property type="protein sequence ID" value="GIN56019.1"/>
    <property type="molecule type" value="Genomic_DNA"/>
</dbReference>
<keyword evidence="3" id="KW-0646">Protease inhibitor</keyword>
<proteinExistence type="inferred from homology"/>
<organism evidence="3 4">
    <name type="scientific">Lederbergia ruris</name>
    <dbReference type="NCBI Taxonomy" id="217495"/>
    <lineage>
        <taxon>Bacteria</taxon>
        <taxon>Bacillati</taxon>
        <taxon>Bacillota</taxon>
        <taxon>Bacilli</taxon>
        <taxon>Bacillales</taxon>
        <taxon>Bacillaceae</taxon>
        <taxon>Lederbergia</taxon>
    </lineage>
</organism>
<dbReference type="Gene3D" id="3.30.497.10">
    <property type="entry name" value="Antithrombin, subunit I, domain 2"/>
    <property type="match status" value="1"/>
</dbReference>
<dbReference type="SMART" id="SM00093">
    <property type="entry name" value="SERPIN"/>
    <property type="match status" value="1"/>
</dbReference>
<dbReference type="InterPro" id="IPR042185">
    <property type="entry name" value="Serpin_sf_2"/>
</dbReference>
<dbReference type="InterPro" id="IPR023796">
    <property type="entry name" value="Serpin_dom"/>
</dbReference>
<dbReference type="InterPro" id="IPR000215">
    <property type="entry name" value="Serpin_fam"/>
</dbReference>
<dbReference type="GO" id="GO:0004867">
    <property type="term" value="F:serine-type endopeptidase inhibitor activity"/>
    <property type="evidence" value="ECO:0007669"/>
    <property type="project" value="UniProtKB-KW"/>
</dbReference>
<dbReference type="InterPro" id="IPR042178">
    <property type="entry name" value="Serpin_sf_1"/>
</dbReference>
<sequence>MKNIVVIPLLVVALILPLMGCGTVANKDGLAIASDVDYGKDDYQKINSANNELGFRLLSKVDSDEHGNIFISPTSLLMALSMVYNGADGETKEEIAKALQAEGIDVEDLNKANASLMSMLHDRSEDIELNVANSIWLNDHFHFQDPFKANTEDYFNAMIEEVDIRDSKTPDAINNWVKKSTNGKIEDIVDSPLDQNIVSILINAIYFNGNWTHAFNEELTEDRPFYLEDGSTKDVPVMTLNEKLAYMENEYIQAVTLPYGEKEDMSMNVILPKENTSIEEMSTLLTNENWQAWKEELTPQEGTVMLPKFQLEYETILNQSLEKLGMKTAFNKDKANFQKMIQEDEQIWISEVKQKTFIDVNEKGTEAAAATSVEMKMTSAPIDAPFIMEINRPFLIMITDHSTDTILFMGSIYNP</sequence>
<dbReference type="Pfam" id="PF00079">
    <property type="entry name" value="Serpin"/>
    <property type="match status" value="1"/>
</dbReference>
<keyword evidence="4" id="KW-1185">Reference proteome</keyword>
<evidence type="ECO:0000313" key="3">
    <source>
        <dbReference type="EMBL" id="GIN56019.1"/>
    </source>
</evidence>
<dbReference type="PANTHER" id="PTHR11461">
    <property type="entry name" value="SERINE PROTEASE INHIBITOR, SERPIN"/>
    <property type="match status" value="1"/>
</dbReference>
<evidence type="ECO:0000256" key="1">
    <source>
        <dbReference type="RuleBase" id="RU000411"/>
    </source>
</evidence>
<evidence type="ECO:0000259" key="2">
    <source>
        <dbReference type="SMART" id="SM00093"/>
    </source>
</evidence>
<accession>A0ABQ4KFY6</accession>
<evidence type="ECO:0000313" key="4">
    <source>
        <dbReference type="Proteomes" id="UP000679950"/>
    </source>
</evidence>
<reference evidence="3 4" key="1">
    <citation type="submission" date="2021-03" db="EMBL/GenBank/DDBJ databases">
        <title>Antimicrobial resistance genes in bacteria isolated from Japanese honey, and their potential for conferring macrolide and lincosamide resistance in the American foulbrood pathogen Paenibacillus larvae.</title>
        <authorList>
            <person name="Okamoto M."/>
            <person name="Kumagai M."/>
            <person name="Kanamori H."/>
            <person name="Takamatsu D."/>
        </authorList>
    </citation>
    <scope>NUCLEOTIDE SEQUENCE [LARGE SCALE GENOMIC DNA]</scope>
    <source>
        <strain evidence="3 4">J8TS2</strain>
    </source>
</reference>
<name>A0ABQ4KFY6_9BACI</name>
<dbReference type="InterPro" id="IPR036186">
    <property type="entry name" value="Serpin_sf"/>
</dbReference>
<gene>
    <name evidence="3" type="ORF">J8TS2_03380</name>
</gene>
<dbReference type="CDD" id="cd19588">
    <property type="entry name" value="serpin_miropin-like"/>
    <property type="match status" value="1"/>
</dbReference>
<dbReference type="RefSeq" id="WP_212965121.1">
    <property type="nucleotide sequence ID" value="NZ_BORB01000002.1"/>
</dbReference>
<dbReference type="Gene3D" id="2.30.39.10">
    <property type="entry name" value="Alpha-1-antitrypsin, domain 1"/>
    <property type="match status" value="1"/>
</dbReference>
<feature type="domain" description="Serpin" evidence="2">
    <location>
        <begin position="55"/>
        <end position="415"/>
    </location>
</feature>